<keyword evidence="2" id="KW-0472">Membrane</keyword>
<organism evidence="3 4">
    <name type="scientific">Microthyrium microscopicum</name>
    <dbReference type="NCBI Taxonomy" id="703497"/>
    <lineage>
        <taxon>Eukaryota</taxon>
        <taxon>Fungi</taxon>
        <taxon>Dikarya</taxon>
        <taxon>Ascomycota</taxon>
        <taxon>Pezizomycotina</taxon>
        <taxon>Dothideomycetes</taxon>
        <taxon>Dothideomycetes incertae sedis</taxon>
        <taxon>Microthyriales</taxon>
        <taxon>Microthyriaceae</taxon>
        <taxon>Microthyrium</taxon>
    </lineage>
</organism>
<dbReference type="Proteomes" id="UP000799302">
    <property type="component" value="Unassembled WGS sequence"/>
</dbReference>
<feature type="compositionally biased region" description="Low complexity" evidence="1">
    <location>
        <begin position="74"/>
        <end position="83"/>
    </location>
</feature>
<feature type="transmembrane region" description="Helical" evidence="2">
    <location>
        <begin position="39"/>
        <end position="56"/>
    </location>
</feature>
<evidence type="ECO:0000313" key="4">
    <source>
        <dbReference type="Proteomes" id="UP000799302"/>
    </source>
</evidence>
<name>A0A6A6UA52_9PEZI</name>
<dbReference type="EMBL" id="MU004236">
    <property type="protein sequence ID" value="KAF2668820.1"/>
    <property type="molecule type" value="Genomic_DNA"/>
</dbReference>
<evidence type="ECO:0000256" key="2">
    <source>
        <dbReference type="SAM" id="Phobius"/>
    </source>
</evidence>
<feature type="compositionally biased region" description="Low complexity" evidence="1">
    <location>
        <begin position="114"/>
        <end position="128"/>
    </location>
</feature>
<feature type="region of interest" description="Disordered" evidence="1">
    <location>
        <begin position="99"/>
        <end position="141"/>
    </location>
</feature>
<evidence type="ECO:0000256" key="1">
    <source>
        <dbReference type="SAM" id="MobiDB-lite"/>
    </source>
</evidence>
<gene>
    <name evidence="3" type="ORF">BT63DRAFT_440890</name>
</gene>
<evidence type="ECO:0000313" key="3">
    <source>
        <dbReference type="EMBL" id="KAF2668820.1"/>
    </source>
</evidence>
<accession>A0A6A6UA52</accession>
<reference evidence="3" key="1">
    <citation type="journal article" date="2020" name="Stud. Mycol.">
        <title>101 Dothideomycetes genomes: a test case for predicting lifestyles and emergence of pathogens.</title>
        <authorList>
            <person name="Haridas S."/>
            <person name="Albert R."/>
            <person name="Binder M."/>
            <person name="Bloem J."/>
            <person name="Labutti K."/>
            <person name="Salamov A."/>
            <person name="Andreopoulos B."/>
            <person name="Baker S."/>
            <person name="Barry K."/>
            <person name="Bills G."/>
            <person name="Bluhm B."/>
            <person name="Cannon C."/>
            <person name="Castanera R."/>
            <person name="Culley D."/>
            <person name="Daum C."/>
            <person name="Ezra D."/>
            <person name="Gonzalez J."/>
            <person name="Henrissat B."/>
            <person name="Kuo A."/>
            <person name="Liang C."/>
            <person name="Lipzen A."/>
            <person name="Lutzoni F."/>
            <person name="Magnuson J."/>
            <person name="Mondo S."/>
            <person name="Nolan M."/>
            <person name="Ohm R."/>
            <person name="Pangilinan J."/>
            <person name="Park H.-J."/>
            <person name="Ramirez L."/>
            <person name="Alfaro M."/>
            <person name="Sun H."/>
            <person name="Tritt A."/>
            <person name="Yoshinaga Y."/>
            <person name="Zwiers L.-H."/>
            <person name="Turgeon B."/>
            <person name="Goodwin S."/>
            <person name="Spatafora J."/>
            <person name="Crous P."/>
            <person name="Grigoriev I."/>
        </authorList>
    </citation>
    <scope>NUCLEOTIDE SEQUENCE</scope>
    <source>
        <strain evidence="3">CBS 115976</strain>
    </source>
</reference>
<dbReference type="AlphaFoldDB" id="A0A6A6UA52"/>
<keyword evidence="2" id="KW-0812">Transmembrane</keyword>
<proteinExistence type="predicted"/>
<feature type="region of interest" description="Disordered" evidence="1">
    <location>
        <begin position="61"/>
        <end position="87"/>
    </location>
</feature>
<keyword evidence="4" id="KW-1185">Reference proteome</keyword>
<protein>
    <submittedName>
        <fullName evidence="3">Uncharacterized protein</fullName>
    </submittedName>
</protein>
<sequence>MVLRYLLPICIVLLSLPLAIFAALTTIVAAFTLFLRVCIVYFDVGLALVRSSLYIIPPKSTTKSSYAKPRRHSSSTNGSNGSSDSRHTVIRSTTRLSPENSFITPLAGGPRRFSSTTPSVRSSTSLTSIPGSPADAPTRSDSFASLVGAGLPDRDYEGVGGWRDLAADEDAIADEARWTNINSRLVLPAVSPGVSTPRPKRHSRSLTAQSQIFRMSPVQSRARSPHVSREEVGDYFGQVFGLGSGKRKSVQLQDEKMK</sequence>
<keyword evidence="2" id="KW-1133">Transmembrane helix</keyword>
<dbReference type="OrthoDB" id="4492972at2759"/>